<evidence type="ECO:0000256" key="2">
    <source>
        <dbReference type="SAM" id="MobiDB-lite"/>
    </source>
</evidence>
<dbReference type="EMBL" id="KL198039">
    <property type="protein sequence ID" value="KDQ14111.1"/>
    <property type="molecule type" value="Genomic_DNA"/>
</dbReference>
<accession>A0A067MR84</accession>
<feature type="region of interest" description="Disordered" evidence="2">
    <location>
        <begin position="423"/>
        <end position="508"/>
    </location>
</feature>
<feature type="compositionally biased region" description="Low complexity" evidence="2">
    <location>
        <begin position="142"/>
        <end position="151"/>
    </location>
</feature>
<gene>
    <name evidence="3" type="ORF">BOTBODRAFT_188026</name>
</gene>
<dbReference type="HOGENOM" id="CLU_319571_0_0_1"/>
<feature type="compositionally biased region" description="Polar residues" evidence="2">
    <location>
        <begin position="817"/>
        <end position="833"/>
    </location>
</feature>
<dbReference type="Proteomes" id="UP000027195">
    <property type="component" value="Unassembled WGS sequence"/>
</dbReference>
<organism evidence="3 4">
    <name type="scientific">Botryobasidium botryosum (strain FD-172 SS1)</name>
    <dbReference type="NCBI Taxonomy" id="930990"/>
    <lineage>
        <taxon>Eukaryota</taxon>
        <taxon>Fungi</taxon>
        <taxon>Dikarya</taxon>
        <taxon>Basidiomycota</taxon>
        <taxon>Agaricomycotina</taxon>
        <taxon>Agaricomycetes</taxon>
        <taxon>Cantharellales</taxon>
        <taxon>Botryobasidiaceae</taxon>
        <taxon>Botryobasidium</taxon>
    </lineage>
</organism>
<feature type="compositionally biased region" description="Low complexity" evidence="2">
    <location>
        <begin position="543"/>
        <end position="565"/>
    </location>
</feature>
<dbReference type="InParanoid" id="A0A067MR84"/>
<dbReference type="AlphaFoldDB" id="A0A067MR84"/>
<feature type="compositionally biased region" description="Low complexity" evidence="2">
    <location>
        <begin position="188"/>
        <end position="200"/>
    </location>
</feature>
<feature type="compositionally biased region" description="Polar residues" evidence="2">
    <location>
        <begin position="43"/>
        <end position="57"/>
    </location>
</feature>
<sequence length="909" mass="97079">MPGKRMAKLRSGIATPGSASSSRQSSTATRGNATVNGKAPPNADNSMSAKTAQTMLTNYFGPRPFPLPPPASSAIRTPPPTEPNKAGTKRKQPIVISDDDVVVKKERLESPIPSSAGTSARGKAKTTTAKPARRDSFRQKFSPSSSELSSLPPSPVRRKPLAERTNPHQFATPAVKEKGKQKESIIVASSSSPGELTPSEPSSPPLAPKSVRRAAKPLRIADSDEELGSDAQVTPTRPPSFEHPRAIAGSRSPTTISMSQLRVRGSSIDSILQMPPPAVRPSAHPLQPDHSRLDDTTTPEKLPVEGAAAVAAVTLSRRHQMGLDPPGKDKLFPLDPSCLRQESIVPESPSPGSNRVYHTESGHSFVPTSQSQDLDLSFPLNTTQGPAVNSSDSNPLSNSIVPDSQMEGELDWDYIHQMGGNDHRLGSLVPSSQTQLLSPTPPRRPLAASPRSVRTVGALGGGFSTPRRARGNAFGTGGASPLLRSIHSPRSSRRKANRDEGLPSGEAQVPLPSVLRLIAEDIDPDVTLVGASAKKVSPPTPAAPTGSSTRPPIPHSPLSSPISKSMEVVSPDMGTAGKSETQYETIASEWRPSPVRARVFDAEESLESADSQQMLDDIAPLRFMPPISPIRPATLSAGDKGKGVPQRQWQRVESTGARDPGSSQTEYESIPPTWKYQGEGERAQPSMPMSSQTEYETLPPSLDPQNFALNNNHNFGGGPRSSRLSRFGTEDGDITVVNPTLPKKPKQGKEGLGDYDYDEFDGEEDKYDFSQFRSQFDDDSQSQDVLIGKGSAGSPLQAGRSDATSGPVPESLIDLMQDSSQSQPRSEQDSQPLSVVPDSEGVGEGEGEPSGLTESGVGSGGTSNGAEGSQLFPAEMRAFFHDMEARRDSLEDMLRREEEESREMIVDSQ</sequence>
<keyword evidence="4" id="KW-1185">Reference proteome</keyword>
<feature type="compositionally biased region" description="Polar residues" evidence="2">
    <location>
        <begin position="703"/>
        <end position="714"/>
    </location>
</feature>
<feature type="compositionally biased region" description="Polar residues" evidence="2">
    <location>
        <begin position="366"/>
        <end position="402"/>
    </location>
</feature>
<feature type="region of interest" description="Disordered" evidence="2">
    <location>
        <begin position="632"/>
        <end position="873"/>
    </location>
</feature>
<reference evidence="4" key="1">
    <citation type="journal article" date="2014" name="Proc. Natl. Acad. Sci. U.S.A.">
        <title>Extensive sampling of basidiomycete genomes demonstrates inadequacy of the white-rot/brown-rot paradigm for wood decay fungi.</title>
        <authorList>
            <person name="Riley R."/>
            <person name="Salamov A.A."/>
            <person name="Brown D.W."/>
            <person name="Nagy L.G."/>
            <person name="Floudas D."/>
            <person name="Held B.W."/>
            <person name="Levasseur A."/>
            <person name="Lombard V."/>
            <person name="Morin E."/>
            <person name="Otillar R."/>
            <person name="Lindquist E.A."/>
            <person name="Sun H."/>
            <person name="LaButti K.M."/>
            <person name="Schmutz J."/>
            <person name="Jabbour D."/>
            <person name="Luo H."/>
            <person name="Baker S.E."/>
            <person name="Pisabarro A.G."/>
            <person name="Walton J.D."/>
            <person name="Blanchette R.A."/>
            <person name="Henrissat B."/>
            <person name="Martin F."/>
            <person name="Cullen D."/>
            <person name="Hibbett D.S."/>
            <person name="Grigoriev I.V."/>
        </authorList>
    </citation>
    <scope>NUCLEOTIDE SEQUENCE [LARGE SCALE GENOMIC DNA]</scope>
    <source>
        <strain evidence="4">FD-172 SS1</strain>
    </source>
</reference>
<feature type="coiled-coil region" evidence="1">
    <location>
        <begin position="880"/>
        <end position="907"/>
    </location>
</feature>
<feature type="region of interest" description="Disordered" evidence="2">
    <location>
        <begin position="271"/>
        <end position="302"/>
    </location>
</feature>
<protein>
    <submittedName>
        <fullName evidence="3">Uncharacterized protein</fullName>
    </submittedName>
</protein>
<feature type="compositionally biased region" description="Acidic residues" evidence="2">
    <location>
        <begin position="753"/>
        <end position="766"/>
    </location>
</feature>
<evidence type="ECO:0000256" key="1">
    <source>
        <dbReference type="SAM" id="Coils"/>
    </source>
</evidence>
<evidence type="ECO:0000313" key="4">
    <source>
        <dbReference type="Proteomes" id="UP000027195"/>
    </source>
</evidence>
<feature type="compositionally biased region" description="Pro residues" evidence="2">
    <location>
        <begin position="63"/>
        <end position="82"/>
    </location>
</feature>
<keyword evidence="1" id="KW-0175">Coiled coil</keyword>
<feature type="region of interest" description="Disordered" evidence="2">
    <location>
        <begin position="533"/>
        <end position="577"/>
    </location>
</feature>
<evidence type="ECO:0000313" key="3">
    <source>
        <dbReference type="EMBL" id="KDQ14111.1"/>
    </source>
</evidence>
<feature type="region of interest" description="Disordered" evidence="2">
    <location>
        <begin position="1"/>
        <end position="257"/>
    </location>
</feature>
<proteinExistence type="predicted"/>
<feature type="compositionally biased region" description="Low complexity" evidence="2">
    <location>
        <begin position="17"/>
        <end position="31"/>
    </location>
</feature>
<feature type="region of interest" description="Disordered" evidence="2">
    <location>
        <begin position="342"/>
        <end position="403"/>
    </location>
</feature>
<name>A0A067MR84_BOTB1</name>